<gene>
    <name evidence="1" type="ORF">SPLIT_LOCUS8802</name>
</gene>
<accession>A0A9P0I8J1</accession>
<dbReference type="AlphaFoldDB" id="A0A9P0I8J1"/>
<evidence type="ECO:0000313" key="2">
    <source>
        <dbReference type="Proteomes" id="UP001153321"/>
    </source>
</evidence>
<keyword evidence="2" id="KW-1185">Reference proteome</keyword>
<dbReference type="EMBL" id="LR824534">
    <property type="protein sequence ID" value="CAH1643447.1"/>
    <property type="molecule type" value="Genomic_DNA"/>
</dbReference>
<evidence type="ECO:0000313" key="1">
    <source>
        <dbReference type="EMBL" id="CAH1643447.1"/>
    </source>
</evidence>
<proteinExistence type="predicted"/>
<sequence length="68" mass="7780">MIYYKTTAIKRLNKLYRNNKKCVSLNVLSGSSAHYEVFEKAPGNGVWAEEKIKNSDKLDEKKLMSGQI</sequence>
<protein>
    <submittedName>
        <fullName evidence="1">Uncharacterized protein</fullName>
    </submittedName>
</protein>
<reference evidence="1" key="1">
    <citation type="submission" date="2022-02" db="EMBL/GenBank/DDBJ databases">
        <authorList>
            <person name="King R."/>
        </authorList>
    </citation>
    <scope>NUCLEOTIDE SEQUENCE</scope>
</reference>
<dbReference type="Proteomes" id="UP001153321">
    <property type="component" value="Chromosome 3"/>
</dbReference>
<name>A0A9P0I8J1_SPOLI</name>
<organism evidence="1 2">
    <name type="scientific">Spodoptera littoralis</name>
    <name type="common">Egyptian cotton leafworm</name>
    <dbReference type="NCBI Taxonomy" id="7109"/>
    <lineage>
        <taxon>Eukaryota</taxon>
        <taxon>Metazoa</taxon>
        <taxon>Ecdysozoa</taxon>
        <taxon>Arthropoda</taxon>
        <taxon>Hexapoda</taxon>
        <taxon>Insecta</taxon>
        <taxon>Pterygota</taxon>
        <taxon>Neoptera</taxon>
        <taxon>Endopterygota</taxon>
        <taxon>Lepidoptera</taxon>
        <taxon>Glossata</taxon>
        <taxon>Ditrysia</taxon>
        <taxon>Noctuoidea</taxon>
        <taxon>Noctuidae</taxon>
        <taxon>Amphipyrinae</taxon>
        <taxon>Spodoptera</taxon>
    </lineage>
</organism>